<sequence>MLYMTNTIHEKLTIEEAIQIALEIERTEAALKQMKERLKTYVDEHGALQAADKVWEYSNTRSWSFKPDGLRELAVAITAEGKNAWDYLSLSSTALKKLGWEDVSLSGYGTLKETKRFASRKV</sequence>
<protein>
    <submittedName>
        <fullName evidence="2">Uncharacterized protein</fullName>
    </submittedName>
</protein>
<keyword evidence="1" id="KW-0175">Coiled coil</keyword>
<name>A0ABX6Q0V5_PAEBA</name>
<keyword evidence="3" id="KW-1185">Reference proteome</keyword>
<feature type="coiled-coil region" evidence="1">
    <location>
        <begin position="17"/>
        <end position="51"/>
    </location>
</feature>
<accession>A0ABX6Q0V5</accession>
<reference evidence="2 3" key="1">
    <citation type="submission" date="2020-06" db="EMBL/GenBank/DDBJ databases">
        <title>Complete genome of Paenibacillus barcinonensis KACC11450.</title>
        <authorList>
            <person name="Kim M."/>
            <person name="Park Y.-J."/>
            <person name="Shin J.-H."/>
        </authorList>
    </citation>
    <scope>NUCLEOTIDE SEQUENCE [LARGE SCALE GENOMIC DNA]</scope>
    <source>
        <strain evidence="2 3">KACC11450</strain>
    </source>
</reference>
<gene>
    <name evidence="2" type="ORF">HUB98_03775</name>
</gene>
<dbReference type="EMBL" id="CP054614">
    <property type="protein sequence ID" value="QKS55520.1"/>
    <property type="molecule type" value="Genomic_DNA"/>
</dbReference>
<evidence type="ECO:0000256" key="1">
    <source>
        <dbReference type="SAM" id="Coils"/>
    </source>
</evidence>
<evidence type="ECO:0000313" key="2">
    <source>
        <dbReference type="EMBL" id="QKS55520.1"/>
    </source>
</evidence>
<proteinExistence type="predicted"/>
<dbReference type="Proteomes" id="UP000509327">
    <property type="component" value="Chromosome"/>
</dbReference>
<organism evidence="2 3">
    <name type="scientific">Paenibacillus barcinonensis</name>
    <dbReference type="NCBI Taxonomy" id="198119"/>
    <lineage>
        <taxon>Bacteria</taxon>
        <taxon>Bacillati</taxon>
        <taxon>Bacillota</taxon>
        <taxon>Bacilli</taxon>
        <taxon>Bacillales</taxon>
        <taxon>Paenibacillaceae</taxon>
        <taxon>Paenibacillus</taxon>
    </lineage>
</organism>
<evidence type="ECO:0000313" key="3">
    <source>
        <dbReference type="Proteomes" id="UP000509327"/>
    </source>
</evidence>